<dbReference type="PANTHER" id="PTHR35812:SF1">
    <property type="entry name" value="LIPOPROTEIN"/>
    <property type="match status" value="1"/>
</dbReference>
<dbReference type="AlphaFoldDB" id="A0A1N6L6Z8"/>
<dbReference type="RefSeq" id="WP_074301163.1">
    <property type="nucleotide sequence ID" value="NZ_FSRU01000002.1"/>
</dbReference>
<dbReference type="EMBL" id="FSRU01000002">
    <property type="protein sequence ID" value="SIO64535.1"/>
    <property type="molecule type" value="Genomic_DNA"/>
</dbReference>
<evidence type="ECO:0000313" key="3">
    <source>
        <dbReference type="EMBL" id="SIO64535.1"/>
    </source>
</evidence>
<accession>A0A1N6L6Z8</accession>
<organism evidence="3 4">
    <name type="scientific">Paraburkholderia phenazinium</name>
    <dbReference type="NCBI Taxonomy" id="60549"/>
    <lineage>
        <taxon>Bacteria</taxon>
        <taxon>Pseudomonadati</taxon>
        <taxon>Pseudomonadota</taxon>
        <taxon>Betaproteobacteria</taxon>
        <taxon>Burkholderiales</taxon>
        <taxon>Burkholderiaceae</taxon>
        <taxon>Paraburkholderia</taxon>
    </lineage>
</organism>
<feature type="signal peptide" evidence="1">
    <location>
        <begin position="1"/>
        <end position="16"/>
    </location>
</feature>
<keyword evidence="4" id="KW-1185">Reference proteome</keyword>
<dbReference type="PANTHER" id="PTHR35812">
    <property type="entry name" value="LIPOPROTEIN"/>
    <property type="match status" value="1"/>
</dbReference>
<sequence length="175" mass="19046">MLLLASALTLTFRSFAQLTNNLVDGRYLIQSSGATVKDARTGLTWMRCSVGQKWDGADCQGAPERLTLSDAMKRVADFNSGKGYAGDTNWRVPSRDELGGLLICFHEAEIVQEGCHTQPVGTGVAYTAFPGIPDRAYWTSSRASDGSPVSILFDTAPLYGFSDPDEGLYLRLVRE</sequence>
<proteinExistence type="predicted"/>
<dbReference type="InterPro" id="IPR011460">
    <property type="entry name" value="Lcl_C"/>
</dbReference>
<feature type="domain" description="Lcl C-terminal" evidence="2">
    <location>
        <begin position="35"/>
        <end position="174"/>
    </location>
</feature>
<evidence type="ECO:0000259" key="2">
    <source>
        <dbReference type="Pfam" id="PF07603"/>
    </source>
</evidence>
<dbReference type="Proteomes" id="UP000185151">
    <property type="component" value="Unassembled WGS sequence"/>
</dbReference>
<dbReference type="Pfam" id="PF07603">
    <property type="entry name" value="Lcl_C"/>
    <property type="match status" value="1"/>
</dbReference>
<reference evidence="3 4" key="1">
    <citation type="submission" date="2016-11" db="EMBL/GenBank/DDBJ databases">
        <authorList>
            <person name="Jaros S."/>
            <person name="Januszkiewicz K."/>
            <person name="Wedrychowicz H."/>
        </authorList>
    </citation>
    <scope>NUCLEOTIDE SEQUENCE [LARGE SCALE GENOMIC DNA]</scope>
    <source>
        <strain evidence="3 4">GAS95</strain>
    </source>
</reference>
<gene>
    <name evidence="3" type="ORF">SAMN05444165_6307</name>
</gene>
<keyword evidence="1" id="KW-0732">Signal</keyword>
<evidence type="ECO:0000256" key="1">
    <source>
        <dbReference type="SAM" id="SignalP"/>
    </source>
</evidence>
<name>A0A1N6L6Z8_9BURK</name>
<protein>
    <recommendedName>
        <fullName evidence="2">Lcl C-terminal domain-containing protein</fullName>
    </recommendedName>
</protein>
<evidence type="ECO:0000313" key="4">
    <source>
        <dbReference type="Proteomes" id="UP000185151"/>
    </source>
</evidence>
<feature type="chain" id="PRO_5012207307" description="Lcl C-terminal domain-containing protein" evidence="1">
    <location>
        <begin position="17"/>
        <end position="175"/>
    </location>
</feature>